<comment type="caution">
    <text evidence="3">The sequence shown here is derived from an EMBL/GenBank/DDBJ whole genome shotgun (WGS) entry which is preliminary data.</text>
</comment>
<name>A0AAV8RJZ2_ENSVE</name>
<keyword evidence="4" id="KW-1185">Reference proteome</keyword>
<dbReference type="PANTHER" id="PTHR31100:SF63">
    <property type="entry name" value="AT-HOOK MOTIF NUCLEAR-LOCALIZED PROTEIN"/>
    <property type="match status" value="1"/>
</dbReference>
<dbReference type="GO" id="GO:0003680">
    <property type="term" value="F:minor groove of adenine-thymine-rich DNA binding"/>
    <property type="evidence" value="ECO:0007669"/>
    <property type="project" value="InterPro"/>
</dbReference>
<feature type="region of interest" description="Disordered" evidence="1">
    <location>
        <begin position="1"/>
        <end position="70"/>
    </location>
</feature>
<dbReference type="EMBL" id="JAQQAF010000002">
    <property type="protein sequence ID" value="KAJ8504917.1"/>
    <property type="molecule type" value="Genomic_DNA"/>
</dbReference>
<evidence type="ECO:0000259" key="2">
    <source>
        <dbReference type="PROSITE" id="PS51742"/>
    </source>
</evidence>
<accession>A0AAV8RJZ2</accession>
<dbReference type="Pfam" id="PF03479">
    <property type="entry name" value="PCC"/>
    <property type="match status" value="1"/>
</dbReference>
<reference evidence="3 4" key="1">
    <citation type="submission" date="2022-12" db="EMBL/GenBank/DDBJ databases">
        <title>Chromosome-scale assembly of the Ensete ventricosum genome.</title>
        <authorList>
            <person name="Dussert Y."/>
            <person name="Stocks J."/>
            <person name="Wendawek A."/>
            <person name="Woldeyes F."/>
            <person name="Nichols R.A."/>
            <person name="Borrell J.S."/>
        </authorList>
    </citation>
    <scope>NUCLEOTIDE SEQUENCE [LARGE SCALE GENOMIC DNA]</scope>
    <source>
        <strain evidence="4">cv. Maze</strain>
        <tissue evidence="3">Seeds</tissue>
    </source>
</reference>
<proteinExistence type="predicted"/>
<dbReference type="AlphaFoldDB" id="A0AAV8RJZ2"/>
<evidence type="ECO:0000313" key="4">
    <source>
        <dbReference type="Proteomes" id="UP001222027"/>
    </source>
</evidence>
<protein>
    <recommendedName>
        <fullName evidence="2">PPC domain-containing protein</fullName>
    </recommendedName>
</protein>
<sequence>MSDFVGPPNPATITHHGNDDKNGGGSAGASLGGGRGGSETSSGGSMAARTPGGRPPGSKNKPKLPVKERKSAMYPAVLELSNGSDVASGVSDFSRRCHVRISVFGAAAESPNVTLRHPSVHGLASISVSGRFDIFSISGTFFPEPPTSGGCTMRLPPLIVALARPDG</sequence>
<dbReference type="GO" id="GO:0005634">
    <property type="term" value="C:nucleus"/>
    <property type="evidence" value="ECO:0007669"/>
    <property type="project" value="TreeGrafter"/>
</dbReference>
<feature type="compositionally biased region" description="Gly residues" evidence="1">
    <location>
        <begin position="23"/>
        <end position="37"/>
    </location>
</feature>
<dbReference type="Gene3D" id="3.30.1330.80">
    <property type="entry name" value="Hypothetical protein, similar to alpha- acetolactate decarboxylase, domain 2"/>
    <property type="match status" value="1"/>
</dbReference>
<feature type="domain" description="PPC" evidence="2">
    <location>
        <begin position="70"/>
        <end position="167"/>
    </location>
</feature>
<dbReference type="PROSITE" id="PS51742">
    <property type="entry name" value="PPC"/>
    <property type="match status" value="1"/>
</dbReference>
<feature type="compositionally biased region" description="Low complexity" evidence="1">
    <location>
        <begin position="38"/>
        <end position="48"/>
    </location>
</feature>
<evidence type="ECO:0000313" key="3">
    <source>
        <dbReference type="EMBL" id="KAJ8504917.1"/>
    </source>
</evidence>
<dbReference type="Proteomes" id="UP001222027">
    <property type="component" value="Unassembled WGS sequence"/>
</dbReference>
<dbReference type="GO" id="GO:0003700">
    <property type="term" value="F:DNA-binding transcription factor activity"/>
    <property type="evidence" value="ECO:0007669"/>
    <property type="project" value="TreeGrafter"/>
</dbReference>
<dbReference type="InterPro" id="IPR014476">
    <property type="entry name" value="AHL15-29"/>
</dbReference>
<gene>
    <name evidence="3" type="ORF">OPV22_005803</name>
</gene>
<dbReference type="CDD" id="cd11378">
    <property type="entry name" value="DUF296"/>
    <property type="match status" value="1"/>
</dbReference>
<organism evidence="3 4">
    <name type="scientific">Ensete ventricosum</name>
    <name type="common">Abyssinian banana</name>
    <name type="synonym">Musa ensete</name>
    <dbReference type="NCBI Taxonomy" id="4639"/>
    <lineage>
        <taxon>Eukaryota</taxon>
        <taxon>Viridiplantae</taxon>
        <taxon>Streptophyta</taxon>
        <taxon>Embryophyta</taxon>
        <taxon>Tracheophyta</taxon>
        <taxon>Spermatophyta</taxon>
        <taxon>Magnoliopsida</taxon>
        <taxon>Liliopsida</taxon>
        <taxon>Zingiberales</taxon>
        <taxon>Musaceae</taxon>
        <taxon>Ensete</taxon>
    </lineage>
</organism>
<evidence type="ECO:0000256" key="1">
    <source>
        <dbReference type="SAM" id="MobiDB-lite"/>
    </source>
</evidence>
<dbReference type="SUPFAM" id="SSF117856">
    <property type="entry name" value="AF0104/ALDC/Ptd012-like"/>
    <property type="match status" value="1"/>
</dbReference>
<dbReference type="InterPro" id="IPR005175">
    <property type="entry name" value="PPC_dom"/>
</dbReference>
<dbReference type="PANTHER" id="PTHR31100">
    <property type="entry name" value="AT-HOOK MOTIF NUCLEAR-LOCALIZED PROTEIN 15"/>
    <property type="match status" value="1"/>
</dbReference>